<protein>
    <submittedName>
        <fullName evidence="2">GNAT family N-acetyltransferase</fullName>
    </submittedName>
</protein>
<dbReference type="InterPro" id="IPR016181">
    <property type="entry name" value="Acyl_CoA_acyltransferase"/>
</dbReference>
<gene>
    <name evidence="2" type="ORF">JSQ98_02890</name>
</gene>
<dbReference type="Pfam" id="PF00583">
    <property type="entry name" value="Acetyltransf_1"/>
    <property type="match status" value="1"/>
</dbReference>
<dbReference type="InterPro" id="IPR000182">
    <property type="entry name" value="GNAT_dom"/>
</dbReference>
<evidence type="ECO:0000313" key="3">
    <source>
        <dbReference type="Proteomes" id="UP000811492"/>
    </source>
</evidence>
<dbReference type="Proteomes" id="UP000811492">
    <property type="component" value="Unassembled WGS sequence"/>
</dbReference>
<evidence type="ECO:0000313" key="2">
    <source>
        <dbReference type="EMBL" id="MBS3181155.1"/>
    </source>
</evidence>
<dbReference type="PANTHER" id="PTHR42791:SF1">
    <property type="entry name" value="N-ACETYLTRANSFERASE DOMAIN-CONTAINING PROTEIN"/>
    <property type="match status" value="1"/>
</dbReference>
<dbReference type="InterPro" id="IPR052523">
    <property type="entry name" value="Trichothecene_AcTrans"/>
</dbReference>
<accession>A0ABS5M2V4</accession>
<sequence>MTIPIMHADTGDLEAASETLAAAFENYAWTRHVIPTTGYAARLLALQRLYLDYAHQHGVVGMTATADGVIALIPPSAPAPEEHTVEQVIALHGDRLDRLIQSEPPAGAWRLETLGVRPEQQGQGRASALLAFGLDAVRARGGSIIALETSDRRNVRLYERHGFRITDSTESADRPPVWKMTASV</sequence>
<keyword evidence="3" id="KW-1185">Reference proteome</keyword>
<dbReference type="PROSITE" id="PS51186">
    <property type="entry name" value="GNAT"/>
    <property type="match status" value="1"/>
</dbReference>
<name>A0ABS5M2V4_9MICO</name>
<dbReference type="RefSeq" id="WP_211648291.1">
    <property type="nucleotide sequence ID" value="NZ_JAFEVO010000001.1"/>
</dbReference>
<dbReference type="Gene3D" id="3.40.630.30">
    <property type="match status" value="1"/>
</dbReference>
<evidence type="ECO:0000259" key="1">
    <source>
        <dbReference type="PROSITE" id="PS51186"/>
    </source>
</evidence>
<dbReference type="EMBL" id="JAFEVO010000001">
    <property type="protein sequence ID" value="MBS3181155.1"/>
    <property type="molecule type" value="Genomic_DNA"/>
</dbReference>
<proteinExistence type="predicted"/>
<dbReference type="PANTHER" id="PTHR42791">
    <property type="entry name" value="GNAT FAMILY ACETYLTRANSFERASE"/>
    <property type="match status" value="1"/>
</dbReference>
<reference evidence="2 3" key="1">
    <citation type="submission" date="2021-02" db="EMBL/GenBank/DDBJ databases">
        <title>Draft genome and description of Leucobacter sp nov strain Marseille-Q4368.</title>
        <authorList>
            <person name="Boxberger M."/>
            <person name="La Scola B."/>
        </authorList>
    </citation>
    <scope>NUCLEOTIDE SEQUENCE [LARGE SCALE GENOMIC DNA]</scope>
    <source>
        <strain evidence="2 3">Marseille-Q4368</strain>
    </source>
</reference>
<comment type="caution">
    <text evidence="2">The sequence shown here is derived from an EMBL/GenBank/DDBJ whole genome shotgun (WGS) entry which is preliminary data.</text>
</comment>
<feature type="domain" description="N-acetyltransferase" evidence="1">
    <location>
        <begin position="3"/>
        <end position="184"/>
    </location>
</feature>
<organism evidence="2 3">
    <name type="scientific">Leucobacter manosquensis</name>
    <dbReference type="NCBI Taxonomy" id="2810611"/>
    <lineage>
        <taxon>Bacteria</taxon>
        <taxon>Bacillati</taxon>
        <taxon>Actinomycetota</taxon>
        <taxon>Actinomycetes</taxon>
        <taxon>Micrococcales</taxon>
        <taxon>Microbacteriaceae</taxon>
        <taxon>Leucobacter</taxon>
    </lineage>
</organism>
<dbReference type="SUPFAM" id="SSF55729">
    <property type="entry name" value="Acyl-CoA N-acyltransferases (Nat)"/>
    <property type="match status" value="1"/>
</dbReference>
<dbReference type="CDD" id="cd04301">
    <property type="entry name" value="NAT_SF"/>
    <property type="match status" value="1"/>
</dbReference>